<evidence type="ECO:0000313" key="2">
    <source>
        <dbReference type="EMBL" id="UOG74343.1"/>
    </source>
</evidence>
<protein>
    <submittedName>
        <fullName evidence="2">DUF4007 family protein</fullName>
    </submittedName>
</protein>
<organism evidence="2 3">
    <name type="scientific">Hymenobacter tibetensis</name>
    <dbReference type="NCBI Taxonomy" id="497967"/>
    <lineage>
        <taxon>Bacteria</taxon>
        <taxon>Pseudomonadati</taxon>
        <taxon>Bacteroidota</taxon>
        <taxon>Cytophagia</taxon>
        <taxon>Cytophagales</taxon>
        <taxon>Hymenobacteraceae</taxon>
        <taxon>Hymenobacter</taxon>
    </lineage>
</organism>
<dbReference type="InterPro" id="IPR025248">
    <property type="entry name" value="DUF4007"/>
</dbReference>
<dbReference type="EMBL" id="CP094669">
    <property type="protein sequence ID" value="UOG74343.1"/>
    <property type="molecule type" value="Genomic_DNA"/>
</dbReference>
<gene>
    <name evidence="2" type="ORF">MTX78_19770</name>
</gene>
<reference evidence="2 3" key="1">
    <citation type="submission" date="2022-03" db="EMBL/GenBank/DDBJ databases">
        <title>Hymenobactersp. isolated from the air.</title>
        <authorList>
            <person name="Won M."/>
            <person name="Kwon S.-W."/>
        </authorList>
    </citation>
    <scope>NUCLEOTIDE SEQUENCE [LARGE SCALE GENOMIC DNA]</scope>
    <source>
        <strain evidence="2 3">KACC 21982</strain>
    </source>
</reference>
<dbReference type="Pfam" id="PF13182">
    <property type="entry name" value="DUF4007"/>
    <property type="match status" value="1"/>
</dbReference>
<dbReference type="Proteomes" id="UP000831113">
    <property type="component" value="Chromosome"/>
</dbReference>
<keyword evidence="3" id="KW-1185">Reference proteome</keyword>
<evidence type="ECO:0000259" key="1">
    <source>
        <dbReference type="Pfam" id="PF13182"/>
    </source>
</evidence>
<dbReference type="RefSeq" id="WP_243797660.1">
    <property type="nucleotide sequence ID" value="NZ_CP094669.1"/>
</dbReference>
<feature type="domain" description="DUF4007" evidence="1">
    <location>
        <begin position="67"/>
        <end position="240"/>
    </location>
</feature>
<proteinExistence type="predicted"/>
<accession>A0ABY4CVP2</accession>
<sequence>MEPIENVALSYHRGFGLVRTAVASVLRSYSEGYTRAQIEAESKLGPDQFTAAAIYCERSGLTIQGKLTDFGLTVAENDATLSESTTQWAMHYFLSNPALNSPNYWAMLTLNGLPLLGQLSQARISEDIVNYAQEVSGWQPSDRTVKSGATAYLATYAKEEGLGSLGILEEAEGRSQYTVRQPRALSVGSFACLLADYWQRHWPDRADVLLEQVTQGELARVLLLSENKVNDLLGSLAAPDMALVKRQRKHLPYQIIRQPSLDVTTIWQTHLYR</sequence>
<evidence type="ECO:0000313" key="3">
    <source>
        <dbReference type="Proteomes" id="UP000831113"/>
    </source>
</evidence>
<name>A0ABY4CVP2_9BACT</name>